<protein>
    <submittedName>
        <fullName evidence="1">Uncharacterized protein</fullName>
    </submittedName>
</protein>
<name>A0A212Q6P9_RHOAC</name>
<keyword evidence="2" id="KW-1185">Reference proteome</keyword>
<dbReference type="EMBL" id="FYDG01000001">
    <property type="protein sequence ID" value="SNB55038.1"/>
    <property type="molecule type" value="Genomic_DNA"/>
</dbReference>
<accession>A0A212Q6P9</accession>
<dbReference type="Proteomes" id="UP000198418">
    <property type="component" value="Unassembled WGS sequence"/>
</dbReference>
<organism evidence="1 2">
    <name type="scientific">Rhodoblastus acidophilus</name>
    <name type="common">Rhodopseudomonas acidophila</name>
    <dbReference type="NCBI Taxonomy" id="1074"/>
    <lineage>
        <taxon>Bacteria</taxon>
        <taxon>Pseudomonadati</taxon>
        <taxon>Pseudomonadota</taxon>
        <taxon>Alphaproteobacteria</taxon>
        <taxon>Hyphomicrobiales</taxon>
        <taxon>Rhodoblastaceae</taxon>
        <taxon>Rhodoblastus</taxon>
    </lineage>
</organism>
<reference evidence="2" key="1">
    <citation type="submission" date="2017-06" db="EMBL/GenBank/DDBJ databases">
        <authorList>
            <person name="Varghese N."/>
            <person name="Submissions S."/>
        </authorList>
    </citation>
    <scope>NUCLEOTIDE SEQUENCE [LARGE SCALE GENOMIC DNA]</scope>
    <source>
        <strain evidence="2">DSM 137</strain>
    </source>
</reference>
<evidence type="ECO:0000313" key="1">
    <source>
        <dbReference type="EMBL" id="SNB55038.1"/>
    </source>
</evidence>
<dbReference type="RefSeq" id="WP_088518903.1">
    <property type="nucleotide sequence ID" value="NZ_FYDG01000001.1"/>
</dbReference>
<proteinExistence type="predicted"/>
<gene>
    <name evidence="1" type="ORF">SAMN06265338_101428</name>
</gene>
<evidence type="ECO:0000313" key="2">
    <source>
        <dbReference type="Proteomes" id="UP000198418"/>
    </source>
</evidence>
<dbReference type="AlphaFoldDB" id="A0A212Q6P9"/>
<dbReference type="OrthoDB" id="8454263at2"/>
<sequence length="210" mass="23990">MTTEIAEAQKLSGIFQTFTTGRAVAPDIQDKCNELMDALRNELSNNRLKYLDYFIAFKCRTREIVRNDLSRHIVDVIFLVDETRKPFRYEVVVASVYAVYNPEKNEFFYTLQKEIGHQIGAEQIPLDALAYLTATVNVPVASPELLGIELRDLQAYVWYGDKKATDGRGFRDLIIKHAQRVQGSSFSAVANVTLGLVNHLRRRREAHEPL</sequence>